<dbReference type="PANTHER" id="PTHR35010">
    <property type="entry name" value="BLL4672 PROTEIN-RELATED"/>
    <property type="match status" value="1"/>
</dbReference>
<dbReference type="SMART" id="SM00530">
    <property type="entry name" value="HTH_XRE"/>
    <property type="match status" value="1"/>
</dbReference>
<dbReference type="Pfam" id="PF17765">
    <property type="entry name" value="MLTR_LBD"/>
    <property type="match status" value="1"/>
</dbReference>
<comment type="caution">
    <text evidence="2">The sequence shown here is derived from an EMBL/GenBank/DDBJ whole genome shotgun (WGS) entry which is preliminary data.</text>
</comment>
<evidence type="ECO:0000313" key="3">
    <source>
        <dbReference type="Proteomes" id="UP001165378"/>
    </source>
</evidence>
<dbReference type="CDD" id="cd00093">
    <property type="entry name" value="HTH_XRE"/>
    <property type="match status" value="1"/>
</dbReference>
<organism evidence="2 3">
    <name type="scientific">Yinghuangia soli</name>
    <dbReference type="NCBI Taxonomy" id="2908204"/>
    <lineage>
        <taxon>Bacteria</taxon>
        <taxon>Bacillati</taxon>
        <taxon>Actinomycetota</taxon>
        <taxon>Actinomycetes</taxon>
        <taxon>Kitasatosporales</taxon>
        <taxon>Streptomycetaceae</taxon>
        <taxon>Yinghuangia</taxon>
    </lineage>
</organism>
<protein>
    <submittedName>
        <fullName evidence="2">Helix-turn-helix transcriptional regulator</fullName>
    </submittedName>
</protein>
<dbReference type="PANTHER" id="PTHR35010:SF2">
    <property type="entry name" value="BLL4672 PROTEIN"/>
    <property type="match status" value="1"/>
</dbReference>
<gene>
    <name evidence="2" type="ORF">LZ495_11005</name>
</gene>
<dbReference type="PROSITE" id="PS50943">
    <property type="entry name" value="HTH_CROC1"/>
    <property type="match status" value="1"/>
</dbReference>
<name>A0AA41Q0D2_9ACTN</name>
<feature type="domain" description="HTH cro/C1-type" evidence="1">
    <location>
        <begin position="36"/>
        <end position="83"/>
    </location>
</feature>
<dbReference type="EMBL" id="JAKFHA010000004">
    <property type="protein sequence ID" value="MCF2527742.1"/>
    <property type="molecule type" value="Genomic_DNA"/>
</dbReference>
<dbReference type="Pfam" id="PF13560">
    <property type="entry name" value="HTH_31"/>
    <property type="match status" value="1"/>
</dbReference>
<dbReference type="Gene3D" id="3.30.450.180">
    <property type="match status" value="1"/>
</dbReference>
<evidence type="ECO:0000259" key="1">
    <source>
        <dbReference type="PROSITE" id="PS50943"/>
    </source>
</evidence>
<dbReference type="InterPro" id="IPR001387">
    <property type="entry name" value="Cro/C1-type_HTH"/>
</dbReference>
<sequence length="293" mass="32914">MDHRAELGEFLRSRRARLRPEDTGLRTYGERRRVPGLRREELAQLAGVSADYYVRFEQGRTGNVSAEIVDAIAGALRLGADEHAHLRRLVQTAQSSHPAEAGAPAPQVVRPGLVRLLESMPETPAFIAGRGTELLAWNQLFAALVVDVDALPARMRNKARLVFLHEETRQRFVNWQVKARDLVAYLRMDLGRHPNDPGFRALIDDLSEQSAEFRQLWAEQEVKEKTHGAYHLRHPELGEFTLAYESLRLPDDPDQTLVTYTAAAGSPSEAALRILADRARRGENLTEGVRFSA</sequence>
<dbReference type="InterPro" id="IPR010982">
    <property type="entry name" value="Lambda_DNA-bd_dom_sf"/>
</dbReference>
<dbReference type="AlphaFoldDB" id="A0AA41Q0D2"/>
<dbReference type="Gene3D" id="1.10.260.40">
    <property type="entry name" value="lambda repressor-like DNA-binding domains"/>
    <property type="match status" value="1"/>
</dbReference>
<dbReference type="SUPFAM" id="SSF47413">
    <property type="entry name" value="lambda repressor-like DNA-binding domains"/>
    <property type="match status" value="1"/>
</dbReference>
<evidence type="ECO:0000313" key="2">
    <source>
        <dbReference type="EMBL" id="MCF2527742.1"/>
    </source>
</evidence>
<keyword evidence="3" id="KW-1185">Reference proteome</keyword>
<dbReference type="RefSeq" id="WP_235051893.1">
    <property type="nucleotide sequence ID" value="NZ_JAKFHA010000004.1"/>
</dbReference>
<accession>A0AA41Q0D2</accession>
<dbReference type="InterPro" id="IPR041413">
    <property type="entry name" value="MLTR_LBD"/>
</dbReference>
<reference evidence="2" key="1">
    <citation type="submission" date="2022-01" db="EMBL/GenBank/DDBJ databases">
        <title>Genome-Based Taxonomic Classification of the Phylum Actinobacteria.</title>
        <authorList>
            <person name="Gao Y."/>
        </authorList>
    </citation>
    <scope>NUCLEOTIDE SEQUENCE</scope>
    <source>
        <strain evidence="2">KLBMP 8922</strain>
    </source>
</reference>
<dbReference type="Proteomes" id="UP001165378">
    <property type="component" value="Unassembled WGS sequence"/>
</dbReference>
<dbReference type="GO" id="GO:0003677">
    <property type="term" value="F:DNA binding"/>
    <property type="evidence" value="ECO:0007669"/>
    <property type="project" value="InterPro"/>
</dbReference>
<proteinExistence type="predicted"/>